<comment type="caution">
    <text evidence="1">The sequence shown here is derived from an EMBL/GenBank/DDBJ whole genome shotgun (WGS) entry which is preliminary data.</text>
</comment>
<proteinExistence type="predicted"/>
<evidence type="ECO:0000313" key="2">
    <source>
        <dbReference type="Proteomes" id="UP000253919"/>
    </source>
</evidence>
<gene>
    <name evidence="1" type="ORF">AHMF7616_04869</name>
</gene>
<evidence type="ECO:0000313" key="1">
    <source>
        <dbReference type="EMBL" id="RDC66238.1"/>
    </source>
</evidence>
<reference evidence="1 2" key="1">
    <citation type="submission" date="2018-04" db="EMBL/GenBank/DDBJ databases">
        <title>Adhaeribacter sp. HMF7616 genome sequencing and assembly.</title>
        <authorList>
            <person name="Kang H."/>
            <person name="Kang J."/>
            <person name="Cha I."/>
            <person name="Kim H."/>
            <person name="Joh K."/>
        </authorList>
    </citation>
    <scope>NUCLEOTIDE SEQUENCE [LARGE SCALE GENOMIC DNA]</scope>
    <source>
        <strain evidence="1 2">HMF7616</strain>
    </source>
</reference>
<accession>A0A369QVN4</accession>
<sequence length="57" mass="6724">MHSAQVMEGLLQELGQPWEEPYLLMAEEELPIPQQLQAMRQVLEKYMEFLPPEKLLV</sequence>
<protein>
    <submittedName>
        <fullName evidence="1">Uncharacterized protein</fullName>
    </submittedName>
</protein>
<dbReference type="EMBL" id="QASA01000001">
    <property type="protein sequence ID" value="RDC66238.1"/>
    <property type="molecule type" value="Genomic_DNA"/>
</dbReference>
<dbReference type="Proteomes" id="UP000253919">
    <property type="component" value="Unassembled WGS sequence"/>
</dbReference>
<name>A0A369QVN4_9BACT</name>
<organism evidence="1 2">
    <name type="scientific">Adhaeribacter pallidiroseus</name>
    <dbReference type="NCBI Taxonomy" id="2072847"/>
    <lineage>
        <taxon>Bacteria</taxon>
        <taxon>Pseudomonadati</taxon>
        <taxon>Bacteroidota</taxon>
        <taxon>Cytophagia</taxon>
        <taxon>Cytophagales</taxon>
        <taxon>Hymenobacteraceae</taxon>
        <taxon>Adhaeribacter</taxon>
    </lineage>
</organism>
<keyword evidence="2" id="KW-1185">Reference proteome</keyword>
<dbReference type="AlphaFoldDB" id="A0A369QVN4"/>